<dbReference type="GO" id="GO:0005525">
    <property type="term" value="F:GTP binding"/>
    <property type="evidence" value="ECO:0007669"/>
    <property type="project" value="UniProtKB-KW"/>
</dbReference>
<evidence type="ECO:0000313" key="3">
    <source>
        <dbReference type="EMBL" id="PWA74183.1"/>
    </source>
</evidence>
<dbReference type="PANTHER" id="PTHR23115">
    <property type="entry name" value="TRANSLATION FACTOR"/>
    <property type="match status" value="1"/>
</dbReference>
<keyword evidence="2" id="KW-0342">GTP-binding</keyword>
<dbReference type="AlphaFoldDB" id="A0A2U1NL00"/>
<keyword evidence="3" id="KW-0251">Elongation factor</keyword>
<proteinExistence type="predicted"/>
<dbReference type="GO" id="GO:0003746">
    <property type="term" value="F:translation elongation factor activity"/>
    <property type="evidence" value="ECO:0007669"/>
    <property type="project" value="UniProtKB-KW"/>
</dbReference>
<dbReference type="InterPro" id="IPR050100">
    <property type="entry name" value="TRAFAC_GTPase_members"/>
</dbReference>
<keyword evidence="4" id="KW-1185">Reference proteome</keyword>
<name>A0A2U1NL00_ARTAN</name>
<dbReference type="InterPro" id="IPR027417">
    <property type="entry name" value="P-loop_NTPase"/>
</dbReference>
<dbReference type="EMBL" id="PKPP01002607">
    <property type="protein sequence ID" value="PWA74183.1"/>
    <property type="molecule type" value="Genomic_DNA"/>
</dbReference>
<organism evidence="3 4">
    <name type="scientific">Artemisia annua</name>
    <name type="common">Sweet wormwood</name>
    <dbReference type="NCBI Taxonomy" id="35608"/>
    <lineage>
        <taxon>Eukaryota</taxon>
        <taxon>Viridiplantae</taxon>
        <taxon>Streptophyta</taxon>
        <taxon>Embryophyta</taxon>
        <taxon>Tracheophyta</taxon>
        <taxon>Spermatophyta</taxon>
        <taxon>Magnoliopsida</taxon>
        <taxon>eudicotyledons</taxon>
        <taxon>Gunneridae</taxon>
        <taxon>Pentapetalae</taxon>
        <taxon>asterids</taxon>
        <taxon>campanulids</taxon>
        <taxon>Asterales</taxon>
        <taxon>Asteraceae</taxon>
        <taxon>Asteroideae</taxon>
        <taxon>Anthemideae</taxon>
        <taxon>Artemisiinae</taxon>
        <taxon>Artemisia</taxon>
    </lineage>
</organism>
<evidence type="ECO:0000313" key="4">
    <source>
        <dbReference type="Proteomes" id="UP000245207"/>
    </source>
</evidence>
<dbReference type="Gene3D" id="3.40.50.300">
    <property type="entry name" value="P-loop containing nucleotide triphosphate hydrolases"/>
    <property type="match status" value="1"/>
</dbReference>
<dbReference type="OrthoDB" id="1880847at2759"/>
<comment type="caution">
    <text evidence="3">The sequence shown here is derived from an EMBL/GenBank/DDBJ whole genome shotgun (WGS) entry which is preliminary data.</text>
</comment>
<reference evidence="3 4" key="1">
    <citation type="journal article" date="2018" name="Mol. Plant">
        <title>The genome of Artemisia annua provides insight into the evolution of Asteraceae family and artemisinin biosynthesis.</title>
        <authorList>
            <person name="Shen Q."/>
            <person name="Zhang L."/>
            <person name="Liao Z."/>
            <person name="Wang S."/>
            <person name="Yan T."/>
            <person name="Shi P."/>
            <person name="Liu M."/>
            <person name="Fu X."/>
            <person name="Pan Q."/>
            <person name="Wang Y."/>
            <person name="Lv Z."/>
            <person name="Lu X."/>
            <person name="Zhang F."/>
            <person name="Jiang W."/>
            <person name="Ma Y."/>
            <person name="Chen M."/>
            <person name="Hao X."/>
            <person name="Li L."/>
            <person name="Tang Y."/>
            <person name="Lv G."/>
            <person name="Zhou Y."/>
            <person name="Sun X."/>
            <person name="Brodelius P.E."/>
            <person name="Rose J.K.C."/>
            <person name="Tang K."/>
        </authorList>
    </citation>
    <scope>NUCLEOTIDE SEQUENCE [LARGE SCALE GENOMIC DNA]</scope>
    <source>
        <strain evidence="4">cv. Huhao1</strain>
        <tissue evidence="3">Leaf</tissue>
    </source>
</reference>
<sequence length="132" mass="15289">MLNLLDVIIDNAESKQTPVESGVSVTEETPGQEYELEGIHWKKVDVEDNEECLDLIQKMHIITSKYSKSMYYDIEKRMYAYLSKIGYKSEEIPFDPVTGYDGDNLIEKSTNLGWYNRPTLLEALQELNNIIF</sequence>
<gene>
    <name evidence="3" type="ORF">CTI12_AA253230</name>
</gene>
<accession>A0A2U1NL00</accession>
<evidence type="ECO:0000256" key="1">
    <source>
        <dbReference type="ARBA" id="ARBA00022741"/>
    </source>
</evidence>
<keyword evidence="3" id="KW-0648">Protein biosynthesis</keyword>
<keyword evidence="1" id="KW-0547">Nucleotide-binding</keyword>
<protein>
    <submittedName>
        <fullName evidence="3">Elongation factor 1-alpha</fullName>
    </submittedName>
</protein>
<dbReference type="STRING" id="35608.A0A2U1NL00"/>
<evidence type="ECO:0000256" key="2">
    <source>
        <dbReference type="ARBA" id="ARBA00023134"/>
    </source>
</evidence>
<dbReference type="Proteomes" id="UP000245207">
    <property type="component" value="Unassembled WGS sequence"/>
</dbReference>